<organism evidence="2 3">
    <name type="scientific">Nocardia uniformis</name>
    <dbReference type="NCBI Taxonomy" id="53432"/>
    <lineage>
        <taxon>Bacteria</taxon>
        <taxon>Bacillati</taxon>
        <taxon>Actinomycetota</taxon>
        <taxon>Actinomycetes</taxon>
        <taxon>Mycobacteriales</taxon>
        <taxon>Nocardiaceae</taxon>
        <taxon>Nocardia</taxon>
    </lineage>
</organism>
<keyword evidence="1" id="KW-1133">Transmembrane helix</keyword>
<dbReference type="InterPro" id="IPR013901">
    <property type="entry name" value="Anthrone_oxy"/>
</dbReference>
<dbReference type="Pfam" id="PF08592">
    <property type="entry name" value="Anthrone_oxy"/>
    <property type="match status" value="1"/>
</dbReference>
<accession>A0A849BR83</accession>
<keyword evidence="1" id="KW-0812">Transmembrane</keyword>
<feature type="transmembrane region" description="Helical" evidence="1">
    <location>
        <begin position="12"/>
        <end position="34"/>
    </location>
</feature>
<evidence type="ECO:0000313" key="2">
    <source>
        <dbReference type="EMBL" id="NNH68594.1"/>
    </source>
</evidence>
<gene>
    <name evidence="2" type="ORF">HLB23_01640</name>
</gene>
<reference evidence="2 3" key="1">
    <citation type="submission" date="2020-05" db="EMBL/GenBank/DDBJ databases">
        <title>MicrobeNet Type strains.</title>
        <authorList>
            <person name="Nicholson A.C."/>
        </authorList>
    </citation>
    <scope>NUCLEOTIDE SEQUENCE [LARGE SCALE GENOMIC DNA]</scope>
    <source>
        <strain evidence="2 3">JCM 3224</strain>
    </source>
</reference>
<feature type="transmembrane region" description="Helical" evidence="1">
    <location>
        <begin position="84"/>
        <end position="105"/>
    </location>
</feature>
<keyword evidence="1" id="KW-0472">Membrane</keyword>
<dbReference type="EMBL" id="JABELX010000001">
    <property type="protein sequence ID" value="NNH68594.1"/>
    <property type="molecule type" value="Genomic_DNA"/>
</dbReference>
<evidence type="ECO:0000313" key="3">
    <source>
        <dbReference type="Proteomes" id="UP000586827"/>
    </source>
</evidence>
<comment type="caution">
    <text evidence="2">The sequence shown here is derived from an EMBL/GenBank/DDBJ whole genome shotgun (WGS) entry which is preliminary data.</text>
</comment>
<dbReference type="Proteomes" id="UP000586827">
    <property type="component" value="Unassembled WGS sequence"/>
</dbReference>
<proteinExistence type="predicted"/>
<name>A0A849BR83_9NOCA</name>
<evidence type="ECO:0000256" key="1">
    <source>
        <dbReference type="SAM" id="Phobius"/>
    </source>
</evidence>
<sequence>MGTPDRWLTSAAAVATAINAGVFFDFSFVVMPGLRELPAAQGISAMQAFNRSAVTPPLMLMMYVTAVLCVVLIVRALMRRTSPFVPWILAAAIAFLLASVAITGAGNVPLSASIDALDPAATESAARWDELFAQWVRWNHVRVLTSIAAAVGFVIALRPPRRTA</sequence>
<feature type="transmembrane region" description="Helical" evidence="1">
    <location>
        <begin position="140"/>
        <end position="157"/>
    </location>
</feature>
<keyword evidence="3" id="KW-1185">Reference proteome</keyword>
<feature type="transmembrane region" description="Helical" evidence="1">
    <location>
        <begin position="54"/>
        <end position="77"/>
    </location>
</feature>
<protein>
    <submittedName>
        <fullName evidence="2">DUF1772 domain-containing protein</fullName>
    </submittedName>
</protein>
<dbReference type="AlphaFoldDB" id="A0A849BR83"/>